<dbReference type="OrthoDB" id="9813719at2"/>
<keyword evidence="4 7" id="KW-0949">S-adenosyl-L-methionine</keyword>
<dbReference type="NCBIfam" id="TIGR00675">
    <property type="entry name" value="dcm"/>
    <property type="match status" value="1"/>
</dbReference>
<dbReference type="SUPFAM" id="SSF53335">
    <property type="entry name" value="S-adenosyl-L-methionine-dependent methyltransferases"/>
    <property type="match status" value="1"/>
</dbReference>
<dbReference type="PANTHER" id="PTHR10629">
    <property type="entry name" value="CYTOSINE-SPECIFIC METHYLTRANSFERASE"/>
    <property type="match status" value="1"/>
</dbReference>
<comment type="similarity">
    <text evidence="7 8">Belongs to the class I-like SAM-binding methyltransferase superfamily. C5-methyltransferase family.</text>
</comment>
<sequence>MSEIACIDLFCGAGGLTHGLKLEGVNVVAGIDVEEACRHPFEANNEATFINGDVSKLSSEFVGGLFGDADVRILAGCAPCQPFSTYSHRYETAGTPRWGLLYHFSRLIRDTRPELVTMENVPSVAKHSVFSHFVEALQELGYHISQQIIDCTHYGLPQSRKRMVLLASKYEPIAIVAPTHSRATTVREAIGALPEIEHGASSEIDLLHTASRLSELNLERIRASRPGGTWRDWPEHLVAACHRRDTGRTFPGVYGRMVWDTPSPTLTTQFFGFGNGRFGHPEQDRALSLREGAILQGFPQTYSFVPKGQPVGFKGLGRMIGNAVPVTLGEVIGKSIRSHLDCVFGSVEEATTEERHSRVA</sequence>
<evidence type="ECO:0000256" key="2">
    <source>
        <dbReference type="ARBA" id="ARBA00022603"/>
    </source>
</evidence>
<gene>
    <name evidence="9" type="ORF">RNA01_04450</name>
</gene>
<dbReference type="EC" id="2.1.1.37" evidence="1"/>
<comment type="catalytic activity">
    <reaction evidence="6">
        <text>a 2'-deoxycytidine in DNA + S-adenosyl-L-methionine = a 5-methyl-2'-deoxycytidine in DNA + S-adenosyl-L-homocysteine + H(+)</text>
        <dbReference type="Rhea" id="RHEA:13681"/>
        <dbReference type="Rhea" id="RHEA-COMP:11369"/>
        <dbReference type="Rhea" id="RHEA-COMP:11370"/>
        <dbReference type="ChEBI" id="CHEBI:15378"/>
        <dbReference type="ChEBI" id="CHEBI:57856"/>
        <dbReference type="ChEBI" id="CHEBI:59789"/>
        <dbReference type="ChEBI" id="CHEBI:85452"/>
        <dbReference type="ChEBI" id="CHEBI:85454"/>
        <dbReference type="EC" id="2.1.1.37"/>
    </reaction>
</comment>
<protein>
    <recommendedName>
        <fullName evidence="1">DNA (cytosine-5-)-methyltransferase</fullName>
        <ecNumber evidence="1">2.1.1.37</ecNumber>
    </recommendedName>
</protein>
<dbReference type="Gene3D" id="3.40.50.150">
    <property type="entry name" value="Vaccinia Virus protein VP39"/>
    <property type="match status" value="1"/>
</dbReference>
<dbReference type="InterPro" id="IPR001525">
    <property type="entry name" value="C5_MeTfrase"/>
</dbReference>
<dbReference type="Pfam" id="PF00145">
    <property type="entry name" value="DNA_methylase"/>
    <property type="match status" value="1"/>
</dbReference>
<dbReference type="EMBL" id="BJZP01000002">
    <property type="protein sequence ID" value="GEO83513.1"/>
    <property type="molecule type" value="Genomic_DNA"/>
</dbReference>
<evidence type="ECO:0000256" key="7">
    <source>
        <dbReference type="PROSITE-ProRule" id="PRU01016"/>
    </source>
</evidence>
<name>A0A512HDH9_9HYPH</name>
<dbReference type="GO" id="GO:0044027">
    <property type="term" value="P:negative regulation of gene expression via chromosomal CpG island methylation"/>
    <property type="evidence" value="ECO:0007669"/>
    <property type="project" value="TreeGrafter"/>
</dbReference>
<feature type="active site" evidence="7">
    <location>
        <position position="80"/>
    </location>
</feature>
<accession>A0A512HDH9</accession>
<dbReference type="PANTHER" id="PTHR10629:SF52">
    <property type="entry name" value="DNA (CYTOSINE-5)-METHYLTRANSFERASE 1"/>
    <property type="match status" value="1"/>
</dbReference>
<keyword evidence="3 7" id="KW-0808">Transferase</keyword>
<dbReference type="RefSeq" id="WP_147178330.1">
    <property type="nucleotide sequence ID" value="NZ_BJZP01000002.1"/>
</dbReference>
<keyword evidence="2 7" id="KW-0489">Methyltransferase</keyword>
<dbReference type="GO" id="GO:0009307">
    <property type="term" value="P:DNA restriction-modification system"/>
    <property type="evidence" value="ECO:0007669"/>
    <property type="project" value="UniProtKB-KW"/>
</dbReference>
<evidence type="ECO:0000256" key="6">
    <source>
        <dbReference type="ARBA" id="ARBA00047422"/>
    </source>
</evidence>
<dbReference type="InterPro" id="IPR031303">
    <property type="entry name" value="C5_meth_CS"/>
</dbReference>
<proteinExistence type="inferred from homology"/>
<dbReference type="Proteomes" id="UP000321717">
    <property type="component" value="Unassembled WGS sequence"/>
</dbReference>
<evidence type="ECO:0000256" key="8">
    <source>
        <dbReference type="RuleBase" id="RU000416"/>
    </source>
</evidence>
<organism evidence="9 10">
    <name type="scientific">Ciceribacter naphthalenivorans</name>
    <dbReference type="NCBI Taxonomy" id="1118451"/>
    <lineage>
        <taxon>Bacteria</taxon>
        <taxon>Pseudomonadati</taxon>
        <taxon>Pseudomonadota</taxon>
        <taxon>Alphaproteobacteria</taxon>
        <taxon>Hyphomicrobiales</taxon>
        <taxon>Rhizobiaceae</taxon>
        <taxon>Ciceribacter</taxon>
    </lineage>
</organism>
<dbReference type="InterPro" id="IPR050390">
    <property type="entry name" value="C5-Methyltransferase"/>
</dbReference>
<dbReference type="GO" id="GO:0003886">
    <property type="term" value="F:DNA (cytosine-5-)-methyltransferase activity"/>
    <property type="evidence" value="ECO:0007669"/>
    <property type="project" value="UniProtKB-EC"/>
</dbReference>
<evidence type="ECO:0000256" key="4">
    <source>
        <dbReference type="ARBA" id="ARBA00022691"/>
    </source>
</evidence>
<evidence type="ECO:0000313" key="10">
    <source>
        <dbReference type="Proteomes" id="UP000321717"/>
    </source>
</evidence>
<reference evidence="9 10" key="1">
    <citation type="submission" date="2019-07" db="EMBL/GenBank/DDBJ databases">
        <title>Whole genome shotgun sequence of Rhizobium naphthalenivorans NBRC 107585.</title>
        <authorList>
            <person name="Hosoyama A."/>
            <person name="Uohara A."/>
            <person name="Ohji S."/>
            <person name="Ichikawa N."/>
        </authorList>
    </citation>
    <scope>NUCLEOTIDE SEQUENCE [LARGE SCALE GENOMIC DNA]</scope>
    <source>
        <strain evidence="9 10">NBRC 107585</strain>
    </source>
</reference>
<dbReference type="Gene3D" id="3.90.120.10">
    <property type="entry name" value="DNA Methylase, subunit A, domain 2"/>
    <property type="match status" value="1"/>
</dbReference>
<dbReference type="PROSITE" id="PS00095">
    <property type="entry name" value="C5_MTASE_2"/>
    <property type="match status" value="1"/>
</dbReference>
<dbReference type="PROSITE" id="PS51679">
    <property type="entry name" value="SAM_MT_C5"/>
    <property type="match status" value="1"/>
</dbReference>
<dbReference type="GO" id="GO:0032259">
    <property type="term" value="P:methylation"/>
    <property type="evidence" value="ECO:0007669"/>
    <property type="project" value="UniProtKB-KW"/>
</dbReference>
<evidence type="ECO:0000256" key="5">
    <source>
        <dbReference type="ARBA" id="ARBA00022747"/>
    </source>
</evidence>
<evidence type="ECO:0000256" key="3">
    <source>
        <dbReference type="ARBA" id="ARBA00022679"/>
    </source>
</evidence>
<evidence type="ECO:0000256" key="1">
    <source>
        <dbReference type="ARBA" id="ARBA00011975"/>
    </source>
</evidence>
<dbReference type="PRINTS" id="PR00105">
    <property type="entry name" value="C5METTRFRASE"/>
</dbReference>
<evidence type="ECO:0000313" key="9">
    <source>
        <dbReference type="EMBL" id="GEO83513.1"/>
    </source>
</evidence>
<keyword evidence="5" id="KW-0680">Restriction system</keyword>
<dbReference type="AlphaFoldDB" id="A0A512HDH9"/>
<keyword evidence="10" id="KW-1185">Reference proteome</keyword>
<dbReference type="InterPro" id="IPR029063">
    <property type="entry name" value="SAM-dependent_MTases_sf"/>
</dbReference>
<comment type="caution">
    <text evidence="9">The sequence shown here is derived from an EMBL/GenBank/DDBJ whole genome shotgun (WGS) entry which is preliminary data.</text>
</comment>
<dbReference type="GO" id="GO:0003677">
    <property type="term" value="F:DNA binding"/>
    <property type="evidence" value="ECO:0007669"/>
    <property type="project" value="TreeGrafter"/>
</dbReference>